<gene>
    <name evidence="1" type="ORF">QBC47DRAFT_407923</name>
</gene>
<dbReference type="EMBL" id="MU839856">
    <property type="protein sequence ID" value="KAK1749565.1"/>
    <property type="molecule type" value="Genomic_DNA"/>
</dbReference>
<keyword evidence="2" id="KW-1185">Reference proteome</keyword>
<proteinExistence type="predicted"/>
<evidence type="ECO:0000313" key="2">
    <source>
        <dbReference type="Proteomes" id="UP001239445"/>
    </source>
</evidence>
<dbReference type="AlphaFoldDB" id="A0AAJ0F5V3"/>
<name>A0AAJ0F5V3_9PEZI</name>
<evidence type="ECO:0000313" key="1">
    <source>
        <dbReference type="EMBL" id="KAK1749565.1"/>
    </source>
</evidence>
<accession>A0AAJ0F5V3</accession>
<protein>
    <submittedName>
        <fullName evidence="1">Uncharacterized protein</fullName>
    </submittedName>
</protein>
<sequence>MVELSLSSSIAAVTRLTEQCLTGVVDRAVPISILIKLLGLWVSLYEFNDATKNFQAHLEVYEDNEARLQSHRDIESPASKNTVADAQENKRRFQRWSEERLNPIARTTGRHAIKFNYLFSPADEEFHRQSWAEYDELETQRQALGLQLIFGRMTPRSDGPGARQTFLLLESWWEAAYCDERLPDAFAEFLRSDHETDPLSLATNAVGGVLNLVLQTLGTLALTNRSLYHAACLELAIDEFHRGRWEPYLSESFLSNLQRHRYRVACLAISQKMAHAAFHTATTTAAVKPPKPYPTVVRNDLAIPTPVIATPDHLPCYLWDSVARKTVEVASLAMPHPDYVCISHT</sequence>
<reference evidence="1" key="1">
    <citation type="submission" date="2023-06" db="EMBL/GenBank/DDBJ databases">
        <title>Genome-scale phylogeny and comparative genomics of the fungal order Sordariales.</title>
        <authorList>
            <consortium name="Lawrence Berkeley National Laboratory"/>
            <person name="Hensen N."/>
            <person name="Bonometti L."/>
            <person name="Westerberg I."/>
            <person name="Brannstrom I.O."/>
            <person name="Guillou S."/>
            <person name="Cros-Aarteil S."/>
            <person name="Calhoun S."/>
            <person name="Haridas S."/>
            <person name="Kuo A."/>
            <person name="Mondo S."/>
            <person name="Pangilinan J."/>
            <person name="Riley R."/>
            <person name="Labutti K."/>
            <person name="Andreopoulos B."/>
            <person name="Lipzen A."/>
            <person name="Chen C."/>
            <person name="Yanf M."/>
            <person name="Daum C."/>
            <person name="Ng V."/>
            <person name="Clum A."/>
            <person name="Steindorff A."/>
            <person name="Ohm R."/>
            <person name="Martin F."/>
            <person name="Silar P."/>
            <person name="Natvig D."/>
            <person name="Lalanne C."/>
            <person name="Gautier V."/>
            <person name="Ament-Velasquez S.L."/>
            <person name="Kruys A."/>
            <person name="Hutchinson M.I."/>
            <person name="Powell A.J."/>
            <person name="Barry K."/>
            <person name="Miller A.N."/>
            <person name="Grigoriev I.V."/>
            <person name="Debuchy R."/>
            <person name="Gladieux P."/>
            <person name="Thoren M.H."/>
            <person name="Johannesson H."/>
        </authorList>
    </citation>
    <scope>NUCLEOTIDE SEQUENCE</scope>
    <source>
        <strain evidence="1">PSN4</strain>
    </source>
</reference>
<organism evidence="1 2">
    <name type="scientific">Echria macrotheca</name>
    <dbReference type="NCBI Taxonomy" id="438768"/>
    <lineage>
        <taxon>Eukaryota</taxon>
        <taxon>Fungi</taxon>
        <taxon>Dikarya</taxon>
        <taxon>Ascomycota</taxon>
        <taxon>Pezizomycotina</taxon>
        <taxon>Sordariomycetes</taxon>
        <taxon>Sordariomycetidae</taxon>
        <taxon>Sordariales</taxon>
        <taxon>Schizotheciaceae</taxon>
        <taxon>Echria</taxon>
    </lineage>
</organism>
<comment type="caution">
    <text evidence="1">The sequence shown here is derived from an EMBL/GenBank/DDBJ whole genome shotgun (WGS) entry which is preliminary data.</text>
</comment>
<dbReference type="Proteomes" id="UP001239445">
    <property type="component" value="Unassembled WGS sequence"/>
</dbReference>